<accession>A0A4R7JZU6</accession>
<feature type="region of interest" description="Disordered" evidence="1">
    <location>
        <begin position="99"/>
        <end position="121"/>
    </location>
</feature>
<feature type="region of interest" description="Disordered" evidence="1">
    <location>
        <begin position="37"/>
        <end position="68"/>
    </location>
</feature>
<evidence type="ECO:0000256" key="1">
    <source>
        <dbReference type="SAM" id="MobiDB-lite"/>
    </source>
</evidence>
<evidence type="ECO:0000313" key="2">
    <source>
        <dbReference type="EMBL" id="TDT43093.1"/>
    </source>
</evidence>
<organism evidence="2 3">
    <name type="scientific">Halospina denitrificans</name>
    <dbReference type="NCBI Taxonomy" id="332522"/>
    <lineage>
        <taxon>Bacteria</taxon>
        <taxon>Pseudomonadati</taxon>
        <taxon>Pseudomonadota</taxon>
        <taxon>Gammaproteobacteria</taxon>
        <taxon>Halospina</taxon>
    </lineage>
</organism>
<reference evidence="2 3" key="1">
    <citation type="submission" date="2019-03" db="EMBL/GenBank/DDBJ databases">
        <title>Genomic Encyclopedia of Type Strains, Phase IV (KMG-IV): sequencing the most valuable type-strain genomes for metagenomic binning, comparative biology and taxonomic classification.</title>
        <authorList>
            <person name="Goeker M."/>
        </authorList>
    </citation>
    <scope>NUCLEOTIDE SEQUENCE [LARGE SCALE GENOMIC DNA]</scope>
    <source>
        <strain evidence="2 3">DSM 15505</strain>
    </source>
</reference>
<keyword evidence="3" id="KW-1185">Reference proteome</keyword>
<dbReference type="AlphaFoldDB" id="A0A4R7JZU6"/>
<evidence type="ECO:0000313" key="3">
    <source>
        <dbReference type="Proteomes" id="UP000295830"/>
    </source>
</evidence>
<feature type="compositionally biased region" description="Basic and acidic residues" evidence="1">
    <location>
        <begin position="46"/>
        <end position="56"/>
    </location>
</feature>
<name>A0A4R7JZU6_9GAMM</name>
<dbReference type="Proteomes" id="UP000295830">
    <property type="component" value="Unassembled WGS sequence"/>
</dbReference>
<dbReference type="EMBL" id="SOAX01000002">
    <property type="protein sequence ID" value="TDT43093.1"/>
    <property type="molecule type" value="Genomic_DNA"/>
</dbReference>
<gene>
    <name evidence="2" type="ORF">DES49_0903</name>
</gene>
<protein>
    <submittedName>
        <fullName evidence="2">Uncharacterized protein</fullName>
    </submittedName>
</protein>
<comment type="caution">
    <text evidence="2">The sequence shown here is derived from an EMBL/GenBank/DDBJ whole genome shotgun (WGS) entry which is preliminary data.</text>
</comment>
<sequence>MLVSNQRFGRRLSVALAVVFVVQLLLGAGLHFHQLGDHGQSGSDTVHADFSHELHGDQNGLDADPISREQSGDWSLDLVITGWPQPIVVTAAPIDVGSQLVQAPQPPPRYTLPQPRDPPHA</sequence>
<proteinExistence type="predicted"/>